<feature type="transmembrane region" description="Helical" evidence="2">
    <location>
        <begin position="101"/>
        <end position="124"/>
    </location>
</feature>
<feature type="compositionally biased region" description="Polar residues" evidence="1">
    <location>
        <begin position="1"/>
        <end position="12"/>
    </location>
</feature>
<dbReference type="InterPro" id="IPR022185">
    <property type="entry name" value="DUF3712"/>
</dbReference>
<keyword evidence="2" id="KW-0812">Transmembrane</keyword>
<feature type="compositionally biased region" description="Basic and acidic residues" evidence="1">
    <location>
        <begin position="31"/>
        <end position="53"/>
    </location>
</feature>
<dbReference type="OrthoDB" id="10039566at2759"/>
<dbReference type="Pfam" id="PF12505">
    <property type="entry name" value="DUF3712"/>
    <property type="match status" value="1"/>
</dbReference>
<sequence>MRAQSSPPANQTHSSRHSIRPPPSYAIRRHFVGDEKEIQYENQPNREKTRDSSTGHQGGGRNQILPAITMSDKADRVYEHAENSGGLTRGQKLKRHCARWWWAHLLVFIAIVVLVVCLIIFVAVPRIAQQRVDGADLTIQGIILSQAQSENFTMAINSTLRADDSIHAVIDPFEGVMYLEDWEPQTPFARLQFPQTTSASQSAVNLTQFIDILDMNAFTVFNTWVLANETLRVTVEGDTRLKVNGISRKYPVRFKKVVELKGLNNFNGITVPESRVQLTPDENGDNFFGTVAIPNVSLLTFDIGNTTFINYLQGQNIGRVFVDNMVVRPGINNFTMHANISQTPILQVIQQRPFCEHGVLPMQLQGDNVVNNGQYLSYYKDSLASTNQSVEIDVGADLEELGLTITCSDARRAGLSFVS</sequence>
<dbReference type="STRING" id="158607.A0A2P5HZ54"/>
<dbReference type="InParanoid" id="A0A2P5HZ54"/>
<keyword evidence="2" id="KW-0472">Membrane</keyword>
<evidence type="ECO:0000313" key="3">
    <source>
        <dbReference type="EMBL" id="POS75523.1"/>
    </source>
</evidence>
<keyword evidence="2" id="KW-1133">Transmembrane helix</keyword>
<dbReference type="InterPro" id="IPR046368">
    <property type="entry name" value="Tag1"/>
</dbReference>
<comment type="caution">
    <text evidence="3">The sequence shown here is derived from an EMBL/GenBank/DDBJ whole genome shotgun (WGS) entry which is preliminary data.</text>
</comment>
<dbReference type="EMBL" id="MAVT02000476">
    <property type="protein sequence ID" value="POS75523.1"/>
    <property type="molecule type" value="Genomic_DNA"/>
</dbReference>
<name>A0A2P5HZ54_DIAHE</name>
<dbReference type="AlphaFoldDB" id="A0A2P5HZ54"/>
<proteinExistence type="predicted"/>
<gene>
    <name evidence="3" type="ORF">DHEL01_v206084</name>
</gene>
<feature type="region of interest" description="Disordered" evidence="1">
    <location>
        <begin position="1"/>
        <end position="65"/>
    </location>
</feature>
<reference evidence="3" key="1">
    <citation type="submission" date="2017-09" db="EMBL/GenBank/DDBJ databases">
        <title>Polyketide synthases of a Diaporthe helianthi virulent isolate.</title>
        <authorList>
            <person name="Baroncelli R."/>
        </authorList>
    </citation>
    <scope>NUCLEOTIDE SEQUENCE [LARGE SCALE GENOMIC DNA]</scope>
    <source>
        <strain evidence="3">7/96</strain>
    </source>
</reference>
<evidence type="ECO:0000256" key="1">
    <source>
        <dbReference type="SAM" id="MobiDB-lite"/>
    </source>
</evidence>
<protein>
    <recommendedName>
        <fullName evidence="5">Pre-rRNA processing protein</fullName>
    </recommendedName>
</protein>
<dbReference type="PANTHER" id="PTHR35895:SF1">
    <property type="entry name" value="LIPID-BINDING SERUM GLYCOPROTEIN C-TERMINAL DOMAIN-CONTAINING PROTEIN"/>
    <property type="match status" value="1"/>
</dbReference>
<dbReference type="PANTHER" id="PTHR35895">
    <property type="entry name" value="CHROMOSOME 16, WHOLE GENOME SHOTGUN SEQUENCE"/>
    <property type="match status" value="1"/>
</dbReference>
<organism evidence="3 4">
    <name type="scientific">Diaporthe helianthi</name>
    <dbReference type="NCBI Taxonomy" id="158607"/>
    <lineage>
        <taxon>Eukaryota</taxon>
        <taxon>Fungi</taxon>
        <taxon>Dikarya</taxon>
        <taxon>Ascomycota</taxon>
        <taxon>Pezizomycotina</taxon>
        <taxon>Sordariomycetes</taxon>
        <taxon>Sordariomycetidae</taxon>
        <taxon>Diaporthales</taxon>
        <taxon>Diaporthaceae</taxon>
        <taxon>Diaporthe</taxon>
    </lineage>
</organism>
<accession>A0A2P5HZ54</accession>
<evidence type="ECO:0008006" key="5">
    <source>
        <dbReference type="Google" id="ProtNLM"/>
    </source>
</evidence>
<dbReference type="GO" id="GO:0000329">
    <property type="term" value="C:fungal-type vacuole membrane"/>
    <property type="evidence" value="ECO:0007669"/>
    <property type="project" value="InterPro"/>
</dbReference>
<dbReference type="Proteomes" id="UP000094444">
    <property type="component" value="Unassembled WGS sequence"/>
</dbReference>
<keyword evidence="4" id="KW-1185">Reference proteome</keyword>
<evidence type="ECO:0000313" key="4">
    <source>
        <dbReference type="Proteomes" id="UP000094444"/>
    </source>
</evidence>
<evidence type="ECO:0000256" key="2">
    <source>
        <dbReference type="SAM" id="Phobius"/>
    </source>
</evidence>